<dbReference type="Gene3D" id="3.30.1490.10">
    <property type="match status" value="1"/>
</dbReference>
<dbReference type="GO" id="GO:0005840">
    <property type="term" value="C:ribosome"/>
    <property type="evidence" value="ECO:0007669"/>
    <property type="project" value="UniProtKB-KW"/>
</dbReference>
<dbReference type="GO" id="GO:0005739">
    <property type="term" value="C:mitochondrion"/>
    <property type="evidence" value="ECO:0007669"/>
    <property type="project" value="UniProtKB-SubCell"/>
</dbReference>
<evidence type="ECO:0000256" key="5">
    <source>
        <dbReference type="ARBA" id="ARBA00023274"/>
    </source>
</evidence>
<comment type="subcellular location">
    <subcellularLocation>
        <location evidence="1">Mitochondrion</location>
    </subcellularLocation>
</comment>
<sequence>MSLVNLSHVCSHLQNASKARLGLTSVPSSNMHLSVLLALQSAGFLSSVTRGGLQPPPLDNLSAYIPEPVTQENISTRRLWLGMKYWDNQPVLSEMKMVSKPTKRIWMGSEGMGRVIRGKGEGEVKGITRPGECVFVSTDKGVLEIRECVERKIGGMLLCRVV</sequence>
<comment type="caution">
    <text evidence="8">The sequence shown here is derived from an EMBL/GenBank/DDBJ whole genome shotgun (WGS) entry which is preliminary data.</text>
</comment>
<dbReference type="AlphaFoldDB" id="A0A9P7Z2Q0"/>
<dbReference type="FunFam" id="3.30.1490.10:FF:000005">
    <property type="entry name" value="Mitochondrial 40S ribosomal protein S8"/>
    <property type="match status" value="1"/>
</dbReference>
<comment type="similarity">
    <text evidence="2">Belongs to the universal ribosomal protein uS8 family.</text>
</comment>
<dbReference type="GO" id="GO:1990904">
    <property type="term" value="C:ribonucleoprotein complex"/>
    <property type="evidence" value="ECO:0007669"/>
    <property type="project" value="UniProtKB-KW"/>
</dbReference>
<accession>A0A9P7Z2Q0</accession>
<name>A0A9P7Z2Q0_9HELO</name>
<evidence type="ECO:0000256" key="1">
    <source>
        <dbReference type="ARBA" id="ARBA00004173"/>
    </source>
</evidence>
<dbReference type="Gene3D" id="3.30.1370.30">
    <property type="match status" value="1"/>
</dbReference>
<evidence type="ECO:0000313" key="9">
    <source>
        <dbReference type="Proteomes" id="UP000887226"/>
    </source>
</evidence>
<comment type="function">
    <text evidence="6">Component of the mitochondrial ribosome (mitoribosome), a dedicated translation machinery responsible for the synthesis of mitochondrial genome-encoded proteins, including at least some of the essential transmembrane subunits of the mitochondrial respiratory chain. The mitoribosomes are attached to the mitochondrial inner membrane and translation products are cotranslationally integrated into the membrane.</text>
</comment>
<dbReference type="InterPro" id="IPR035987">
    <property type="entry name" value="Ribosomal_uS8_sf"/>
</dbReference>
<dbReference type="GO" id="GO:0006412">
    <property type="term" value="P:translation"/>
    <property type="evidence" value="ECO:0007669"/>
    <property type="project" value="InterPro"/>
</dbReference>
<keyword evidence="5" id="KW-0687">Ribonucleoprotein</keyword>
<proteinExistence type="inferred from homology"/>
<keyword evidence="9" id="KW-1185">Reference proteome</keyword>
<evidence type="ECO:0000313" key="8">
    <source>
        <dbReference type="EMBL" id="KAG9243755.1"/>
    </source>
</evidence>
<dbReference type="EMBL" id="MU253953">
    <property type="protein sequence ID" value="KAG9243755.1"/>
    <property type="molecule type" value="Genomic_DNA"/>
</dbReference>
<reference evidence="8" key="1">
    <citation type="journal article" date="2021" name="IMA Fungus">
        <title>Genomic characterization of three marine fungi, including Emericellopsis atlantica sp. nov. with signatures of a generalist lifestyle and marine biomass degradation.</title>
        <authorList>
            <person name="Hagestad O.C."/>
            <person name="Hou L."/>
            <person name="Andersen J.H."/>
            <person name="Hansen E.H."/>
            <person name="Altermark B."/>
            <person name="Li C."/>
            <person name="Kuhnert E."/>
            <person name="Cox R.J."/>
            <person name="Crous P.W."/>
            <person name="Spatafora J.W."/>
            <person name="Lail K."/>
            <person name="Amirebrahimi M."/>
            <person name="Lipzen A."/>
            <person name="Pangilinan J."/>
            <person name="Andreopoulos W."/>
            <person name="Hayes R.D."/>
            <person name="Ng V."/>
            <person name="Grigoriev I.V."/>
            <person name="Jackson S.A."/>
            <person name="Sutton T.D.S."/>
            <person name="Dobson A.D.W."/>
            <person name="Rama T."/>
        </authorList>
    </citation>
    <scope>NUCLEOTIDE SEQUENCE</scope>
    <source>
        <strain evidence="8">TRa3180A</strain>
    </source>
</reference>
<dbReference type="OrthoDB" id="409928at2759"/>
<dbReference type="PANTHER" id="PTHR11758">
    <property type="entry name" value="40S RIBOSOMAL PROTEIN S15A"/>
    <property type="match status" value="1"/>
</dbReference>
<dbReference type="InterPro" id="IPR000630">
    <property type="entry name" value="Ribosomal_uS8"/>
</dbReference>
<dbReference type="Proteomes" id="UP000887226">
    <property type="component" value="Unassembled WGS sequence"/>
</dbReference>
<organism evidence="8 9">
    <name type="scientific">Calycina marina</name>
    <dbReference type="NCBI Taxonomy" id="1763456"/>
    <lineage>
        <taxon>Eukaryota</taxon>
        <taxon>Fungi</taxon>
        <taxon>Dikarya</taxon>
        <taxon>Ascomycota</taxon>
        <taxon>Pezizomycotina</taxon>
        <taxon>Leotiomycetes</taxon>
        <taxon>Helotiales</taxon>
        <taxon>Pezizellaceae</taxon>
        <taxon>Calycina</taxon>
    </lineage>
</organism>
<dbReference type="SUPFAM" id="SSF56047">
    <property type="entry name" value="Ribosomal protein S8"/>
    <property type="match status" value="1"/>
</dbReference>
<evidence type="ECO:0000256" key="7">
    <source>
        <dbReference type="ARBA" id="ARBA00071383"/>
    </source>
</evidence>
<evidence type="ECO:0000256" key="2">
    <source>
        <dbReference type="ARBA" id="ARBA00006471"/>
    </source>
</evidence>
<protein>
    <recommendedName>
        <fullName evidence="7">Small ribosomal subunit protein uS8m</fullName>
    </recommendedName>
</protein>
<dbReference type="GO" id="GO:0003735">
    <property type="term" value="F:structural constituent of ribosome"/>
    <property type="evidence" value="ECO:0007669"/>
    <property type="project" value="InterPro"/>
</dbReference>
<keyword evidence="4" id="KW-0496">Mitochondrion</keyword>
<dbReference type="FunFam" id="3.30.1370.30:FF:000006">
    <property type="entry name" value="40S ribosomal protein S8"/>
    <property type="match status" value="1"/>
</dbReference>
<keyword evidence="3 8" id="KW-0689">Ribosomal protein</keyword>
<gene>
    <name evidence="8" type="ORF">BJ878DRAFT_104454</name>
</gene>
<dbReference type="Pfam" id="PF00410">
    <property type="entry name" value="Ribosomal_S8"/>
    <property type="match status" value="1"/>
</dbReference>
<evidence type="ECO:0000256" key="6">
    <source>
        <dbReference type="ARBA" id="ARBA00037226"/>
    </source>
</evidence>
<evidence type="ECO:0000256" key="4">
    <source>
        <dbReference type="ARBA" id="ARBA00023128"/>
    </source>
</evidence>
<evidence type="ECO:0000256" key="3">
    <source>
        <dbReference type="ARBA" id="ARBA00022980"/>
    </source>
</evidence>